<name>A0A310SPH8_9HYME</name>
<proteinExistence type="predicted"/>
<sequence>MKIIEAVENEQLVIVLKVKDKLNIESKYYIKTETCRDMYRNLETMKAAGIMGPWHMELIGPIKTTLKRGKRRLTQMSNIYMLEPTTKGKVNDRPLYPPILIKTIILNNPFSDSILRIIVQEEFSPDSIVLWKEKFCYRDFNPLSFGEEAEEDEEESVILKKKFTGKGNGKSAHDHLTDPKLSSQPAVEPSGLANK</sequence>
<dbReference type="AlphaFoldDB" id="A0A310SPH8"/>
<gene>
    <name evidence="2" type="ORF">WN48_06488</name>
</gene>
<dbReference type="Proteomes" id="UP000250275">
    <property type="component" value="Unassembled WGS sequence"/>
</dbReference>
<accession>A0A310SPH8</accession>
<evidence type="ECO:0000313" key="2">
    <source>
        <dbReference type="EMBL" id="OAD59923.1"/>
    </source>
</evidence>
<dbReference type="EMBL" id="KQ760549">
    <property type="protein sequence ID" value="OAD59923.1"/>
    <property type="molecule type" value="Genomic_DNA"/>
</dbReference>
<evidence type="ECO:0000256" key="1">
    <source>
        <dbReference type="SAM" id="MobiDB-lite"/>
    </source>
</evidence>
<evidence type="ECO:0008006" key="4">
    <source>
        <dbReference type="Google" id="ProtNLM"/>
    </source>
</evidence>
<evidence type="ECO:0000313" key="3">
    <source>
        <dbReference type="Proteomes" id="UP000250275"/>
    </source>
</evidence>
<reference evidence="2 3" key="1">
    <citation type="submission" date="2015-07" db="EMBL/GenBank/DDBJ databases">
        <title>The genome of Eufriesea mexicana.</title>
        <authorList>
            <person name="Pan H."/>
            <person name="Kapheim K."/>
        </authorList>
    </citation>
    <scope>NUCLEOTIDE SEQUENCE [LARGE SCALE GENOMIC DNA]</scope>
    <source>
        <strain evidence="2">0111107269</strain>
        <tissue evidence="2">Whole body</tissue>
    </source>
</reference>
<keyword evidence="3" id="KW-1185">Reference proteome</keyword>
<protein>
    <recommendedName>
        <fullName evidence="4">Peptidyl-prolyl cis-trans isomerase CWC27 like protein</fullName>
    </recommendedName>
</protein>
<organism evidence="2 3">
    <name type="scientific">Eufriesea mexicana</name>
    <dbReference type="NCBI Taxonomy" id="516756"/>
    <lineage>
        <taxon>Eukaryota</taxon>
        <taxon>Metazoa</taxon>
        <taxon>Ecdysozoa</taxon>
        <taxon>Arthropoda</taxon>
        <taxon>Hexapoda</taxon>
        <taxon>Insecta</taxon>
        <taxon>Pterygota</taxon>
        <taxon>Neoptera</taxon>
        <taxon>Endopterygota</taxon>
        <taxon>Hymenoptera</taxon>
        <taxon>Apocrita</taxon>
        <taxon>Aculeata</taxon>
        <taxon>Apoidea</taxon>
        <taxon>Anthophila</taxon>
        <taxon>Apidae</taxon>
        <taxon>Eufriesea</taxon>
    </lineage>
</organism>
<feature type="region of interest" description="Disordered" evidence="1">
    <location>
        <begin position="163"/>
        <end position="195"/>
    </location>
</feature>